<keyword evidence="1" id="KW-0812">Transmembrane</keyword>
<evidence type="ECO:0000313" key="2">
    <source>
        <dbReference type="EMBL" id="GAA4786421.1"/>
    </source>
</evidence>
<keyword evidence="1" id="KW-0472">Membrane</keyword>
<evidence type="ECO:0000256" key="1">
    <source>
        <dbReference type="SAM" id="Phobius"/>
    </source>
</evidence>
<gene>
    <name evidence="2" type="ORF">GCM10023231_13010</name>
</gene>
<dbReference type="InterPro" id="IPR005625">
    <property type="entry name" value="PepSY-ass_TM"/>
</dbReference>
<keyword evidence="1" id="KW-1133">Transmembrane helix</keyword>
<feature type="transmembrane region" description="Helical" evidence="1">
    <location>
        <begin position="120"/>
        <end position="140"/>
    </location>
</feature>
<accession>A0ABP9AVV5</accession>
<dbReference type="Proteomes" id="UP001501411">
    <property type="component" value="Unassembled WGS sequence"/>
</dbReference>
<dbReference type="EMBL" id="BAABIQ010000006">
    <property type="protein sequence ID" value="GAA4786421.1"/>
    <property type="molecule type" value="Genomic_DNA"/>
</dbReference>
<dbReference type="Pfam" id="PF03929">
    <property type="entry name" value="PepSY_TM"/>
    <property type="match status" value="1"/>
</dbReference>
<proteinExistence type="predicted"/>
<organism evidence="2 3">
    <name type="scientific">Olivibacter ginsenosidimutans</name>
    <dbReference type="NCBI Taxonomy" id="1176537"/>
    <lineage>
        <taxon>Bacteria</taxon>
        <taxon>Pseudomonadati</taxon>
        <taxon>Bacteroidota</taxon>
        <taxon>Sphingobacteriia</taxon>
        <taxon>Sphingobacteriales</taxon>
        <taxon>Sphingobacteriaceae</taxon>
        <taxon>Olivibacter</taxon>
    </lineage>
</organism>
<feature type="transmembrane region" description="Helical" evidence="1">
    <location>
        <begin position="172"/>
        <end position="195"/>
    </location>
</feature>
<protein>
    <submittedName>
        <fullName evidence="2">PepSY-associated TM helix domain-containing protein</fullName>
    </submittedName>
</protein>
<dbReference type="PANTHER" id="PTHR34219">
    <property type="entry name" value="IRON-REGULATED INNER MEMBRANE PROTEIN-RELATED"/>
    <property type="match status" value="1"/>
</dbReference>
<name>A0ABP9AVV5_9SPHI</name>
<evidence type="ECO:0000313" key="3">
    <source>
        <dbReference type="Proteomes" id="UP001501411"/>
    </source>
</evidence>
<dbReference type="PANTHER" id="PTHR34219:SF3">
    <property type="entry name" value="BLL7967 PROTEIN"/>
    <property type="match status" value="1"/>
</dbReference>
<feature type="transmembrane region" description="Helical" evidence="1">
    <location>
        <begin position="327"/>
        <end position="348"/>
    </location>
</feature>
<sequence length="359" mass="41581">MVFIVGLTGCVLTFQKEIEDWMEPYRLIEEEHYRPLRPQYLLRPLLDSVDTINMMAINYLGTGRTAVALYETREGERYQAFIHPATGNIKHIKRQQISFFMVMLQLHVRLLIPGEIGQYIVSYATLIFMVLLLGGMILWWPKKWKGKMLKNSLWVNWKAKTKRLNYDLHNVYGFYAFLPALVIAFTGVFISVSWLNKSVYRIASKGQVLPERTMPHSTIVPGEMGLTGLEAVDSVWFLLGSHKHQASYALSFIVPQKPDDVVTVTDNPDPETARLAVIRHFDRYSFRPIPMPHYWQKEYESSNFGDLIGRYNFDIHVGRIGGMPGKFLAFMASLVCTSLPITGFFIWFNRRKGKRKRLF</sequence>
<keyword evidence="3" id="KW-1185">Reference proteome</keyword>
<reference evidence="3" key="1">
    <citation type="journal article" date="2019" name="Int. J. Syst. Evol. Microbiol.">
        <title>The Global Catalogue of Microorganisms (GCM) 10K type strain sequencing project: providing services to taxonomists for standard genome sequencing and annotation.</title>
        <authorList>
            <consortium name="The Broad Institute Genomics Platform"/>
            <consortium name="The Broad Institute Genome Sequencing Center for Infectious Disease"/>
            <person name="Wu L."/>
            <person name="Ma J."/>
        </authorList>
    </citation>
    <scope>NUCLEOTIDE SEQUENCE [LARGE SCALE GENOMIC DNA]</scope>
    <source>
        <strain evidence="3">JCM 18200</strain>
    </source>
</reference>
<comment type="caution">
    <text evidence="2">The sequence shown here is derived from an EMBL/GenBank/DDBJ whole genome shotgun (WGS) entry which is preliminary data.</text>
</comment>